<feature type="compositionally biased region" description="Pro residues" evidence="1">
    <location>
        <begin position="213"/>
        <end position="224"/>
    </location>
</feature>
<feature type="compositionally biased region" description="Polar residues" evidence="1">
    <location>
        <begin position="574"/>
        <end position="592"/>
    </location>
</feature>
<protein>
    <submittedName>
        <fullName evidence="2">Uncharacterized protein</fullName>
    </submittedName>
</protein>
<accession>A0A5C3EQZ0</accession>
<feature type="compositionally biased region" description="Polar residues" evidence="1">
    <location>
        <begin position="52"/>
        <end position="64"/>
    </location>
</feature>
<feature type="region of interest" description="Disordered" evidence="1">
    <location>
        <begin position="605"/>
        <end position="745"/>
    </location>
</feature>
<keyword evidence="3" id="KW-1185">Reference proteome</keyword>
<evidence type="ECO:0000313" key="3">
    <source>
        <dbReference type="Proteomes" id="UP000324022"/>
    </source>
</evidence>
<feature type="compositionally biased region" description="Low complexity" evidence="1">
    <location>
        <begin position="104"/>
        <end position="122"/>
    </location>
</feature>
<feature type="region of interest" description="Disordered" evidence="1">
    <location>
        <begin position="1"/>
        <end position="158"/>
    </location>
</feature>
<feature type="compositionally biased region" description="Low complexity" evidence="1">
    <location>
        <begin position="549"/>
        <end position="570"/>
    </location>
</feature>
<feature type="compositionally biased region" description="Acidic residues" evidence="1">
    <location>
        <begin position="641"/>
        <end position="659"/>
    </location>
</feature>
<feature type="compositionally biased region" description="Low complexity" evidence="1">
    <location>
        <begin position="518"/>
        <end position="529"/>
    </location>
</feature>
<reference evidence="2 3" key="1">
    <citation type="submission" date="2018-03" db="EMBL/GenBank/DDBJ databases">
        <authorList>
            <person name="Guldener U."/>
        </authorList>
    </citation>
    <scope>NUCLEOTIDE SEQUENCE [LARGE SCALE GENOMIC DNA]</scope>
    <source>
        <strain evidence="2 3">NBRC100155</strain>
    </source>
</reference>
<organism evidence="2 3">
    <name type="scientific">Ustilago trichophora</name>
    <dbReference type="NCBI Taxonomy" id="86804"/>
    <lineage>
        <taxon>Eukaryota</taxon>
        <taxon>Fungi</taxon>
        <taxon>Dikarya</taxon>
        <taxon>Basidiomycota</taxon>
        <taxon>Ustilaginomycotina</taxon>
        <taxon>Ustilaginomycetes</taxon>
        <taxon>Ustilaginales</taxon>
        <taxon>Ustilaginaceae</taxon>
        <taxon>Ustilago</taxon>
    </lineage>
</organism>
<feature type="compositionally biased region" description="Polar residues" evidence="1">
    <location>
        <begin position="84"/>
        <end position="103"/>
    </location>
</feature>
<evidence type="ECO:0000256" key="1">
    <source>
        <dbReference type="SAM" id="MobiDB-lite"/>
    </source>
</evidence>
<feature type="region of interest" description="Disordered" evidence="1">
    <location>
        <begin position="312"/>
        <end position="370"/>
    </location>
</feature>
<name>A0A5C3EQZ0_9BASI</name>
<sequence>MVSRHSAGHSATTTTTPLSSSSSSTSTSSIKPTGWIRSTSSASRAAPGSVLSDRTNLPPSSSFKRTPLRNLPKPSVHSVGRRTPPSNANIGAKQQQLKLSSFFTPNTAPPAAAADAAAETVASKSNGGYQDSPSLARTKKRTNGQGVPAKEPVVLEDDDLEARAANLLRGRFGSVTRSLTASRGPTPRSMSMSPLPRSEPQPLRSAPRRAIPQPQPQPPPPSPLPASVQPRSAPAPVQITPPRPQRAERQQSSPTFEPTLMQQSLSDFTQPAWERARNGKMALFQRLAGVPKHVIMREEKQRMAEELERAHRRMLPRSSPVSAKKVAVRRGLASSPRKERLKNGAALDASPSKSLLGRPPQAALRSPRTNRRIYALETQLDAQPMGAGGGGRSVSLQPMRLDAGTLSNGQRRAVSEARFASAAGVNEELAEEEESETQPLPWAEDDSQPIEDVQETEETQPLPWDQDERNEVLQLQPASNMPPPRQQITEVPTSDDEEMLLLQHPILSSSPSPPPSPSASASPSRSLRSIPDDAGPASPSKKRRRVEESSNQSPNLLLPRSPLQQRQLPRVSPITLTPNANSTTPFGSSGSSRFDRVVAALKKEERRQNVGTQLSLNSFIQPSCPARVDDEGRRREGLGVDLEEELSDDNEDQGAEGGDDTIIRTDETQPLPWSSQTQPEPDPESEPDPDTEKRPTIDPIQSSPATQRTSTSTTSSSSSSEVSLPTESNLLETGDTQLRDFFDHL</sequence>
<dbReference type="AlphaFoldDB" id="A0A5C3EQZ0"/>
<gene>
    <name evidence="2" type="ORF">UTRI_06575_B</name>
</gene>
<evidence type="ECO:0000313" key="2">
    <source>
        <dbReference type="EMBL" id="SPO31719.1"/>
    </source>
</evidence>
<feature type="compositionally biased region" description="Polar residues" evidence="1">
    <location>
        <begin position="609"/>
        <end position="621"/>
    </location>
</feature>
<dbReference type="EMBL" id="OOIN01000040">
    <property type="protein sequence ID" value="SPO31719.1"/>
    <property type="molecule type" value="Genomic_DNA"/>
</dbReference>
<feature type="compositionally biased region" description="Low complexity" evidence="1">
    <location>
        <begin position="702"/>
        <end position="728"/>
    </location>
</feature>
<feature type="compositionally biased region" description="Low complexity" evidence="1">
    <location>
        <begin position="185"/>
        <end position="212"/>
    </location>
</feature>
<feature type="region of interest" description="Disordered" evidence="1">
    <location>
        <begin position="176"/>
        <end position="264"/>
    </location>
</feature>
<feature type="compositionally biased region" description="Low complexity" evidence="1">
    <location>
        <begin position="10"/>
        <end position="29"/>
    </location>
</feature>
<feature type="compositionally biased region" description="Polar residues" evidence="1">
    <location>
        <begin position="250"/>
        <end position="264"/>
    </location>
</feature>
<dbReference type="Proteomes" id="UP000324022">
    <property type="component" value="Unassembled WGS sequence"/>
</dbReference>
<dbReference type="OrthoDB" id="2554732at2759"/>
<proteinExistence type="predicted"/>
<feature type="compositionally biased region" description="Polar residues" evidence="1">
    <location>
        <begin position="123"/>
        <end position="135"/>
    </location>
</feature>
<feature type="compositionally biased region" description="Acidic residues" evidence="1">
    <location>
        <begin position="443"/>
        <end position="458"/>
    </location>
</feature>
<feature type="region of interest" description="Disordered" evidence="1">
    <location>
        <begin position="378"/>
        <end position="397"/>
    </location>
</feature>
<feature type="compositionally biased region" description="Basic and acidic residues" evidence="1">
    <location>
        <begin position="627"/>
        <end position="638"/>
    </location>
</feature>
<feature type="region of interest" description="Disordered" evidence="1">
    <location>
        <begin position="418"/>
        <end position="593"/>
    </location>
</feature>